<dbReference type="EMBL" id="WVTA01000021">
    <property type="protein sequence ID" value="KAK3197170.1"/>
    <property type="molecule type" value="Genomic_DNA"/>
</dbReference>
<sequence>MNVAVNRKRSRIDLDDDADEPLPAPALSAAGDSLKKSRTQGELDELDIIRPEEAWTVDIASILASNTLTCPPGSSLRPHNNVAKYNAESIIVLCVQGNVQLHYDLLCSSLPQLYSISPSLQALVLCRDPSTHQPSTVATYSLPLIQAVGPGYNHFVRLGLLHPLGGGEHPLDALVVIDARAKRRLVLPFGWGAGKHAETRAGRIVQTRLMELLRTCIETLARE</sequence>
<evidence type="ECO:0000313" key="2">
    <source>
        <dbReference type="EMBL" id="KAK3197170.1"/>
    </source>
</evidence>
<evidence type="ECO:0000313" key="3">
    <source>
        <dbReference type="Proteomes" id="UP001280581"/>
    </source>
</evidence>
<feature type="region of interest" description="Disordered" evidence="1">
    <location>
        <begin position="1"/>
        <end position="29"/>
    </location>
</feature>
<proteinExistence type="predicted"/>
<keyword evidence="3" id="KW-1185">Reference proteome</keyword>
<dbReference type="Proteomes" id="UP001280581">
    <property type="component" value="Unassembled WGS sequence"/>
</dbReference>
<organism evidence="2 3">
    <name type="scientific">Pseudopithomyces chartarum</name>
    <dbReference type="NCBI Taxonomy" id="1892770"/>
    <lineage>
        <taxon>Eukaryota</taxon>
        <taxon>Fungi</taxon>
        <taxon>Dikarya</taxon>
        <taxon>Ascomycota</taxon>
        <taxon>Pezizomycotina</taxon>
        <taxon>Dothideomycetes</taxon>
        <taxon>Pleosporomycetidae</taxon>
        <taxon>Pleosporales</taxon>
        <taxon>Massarineae</taxon>
        <taxon>Didymosphaeriaceae</taxon>
        <taxon>Pseudopithomyces</taxon>
    </lineage>
</organism>
<accession>A0AAN6LL21</accession>
<protein>
    <submittedName>
        <fullName evidence="2">Uncharacterized protein</fullName>
    </submittedName>
</protein>
<feature type="compositionally biased region" description="Basic residues" evidence="1">
    <location>
        <begin position="1"/>
        <end position="10"/>
    </location>
</feature>
<evidence type="ECO:0000256" key="1">
    <source>
        <dbReference type="SAM" id="MobiDB-lite"/>
    </source>
</evidence>
<name>A0AAN6LL21_9PLEO</name>
<gene>
    <name evidence="2" type="ORF">GRF29_1536g865994</name>
</gene>
<comment type="caution">
    <text evidence="2">The sequence shown here is derived from an EMBL/GenBank/DDBJ whole genome shotgun (WGS) entry which is preliminary data.</text>
</comment>
<dbReference type="AlphaFoldDB" id="A0AAN6LL21"/>
<reference evidence="2 3" key="1">
    <citation type="submission" date="2021-02" db="EMBL/GenBank/DDBJ databases">
        <title>Genome assembly of Pseudopithomyces chartarum.</title>
        <authorList>
            <person name="Jauregui R."/>
            <person name="Singh J."/>
            <person name="Voisey C."/>
        </authorList>
    </citation>
    <scope>NUCLEOTIDE SEQUENCE [LARGE SCALE GENOMIC DNA]</scope>
    <source>
        <strain evidence="2 3">AGR01</strain>
    </source>
</reference>